<evidence type="ECO:0000313" key="3">
    <source>
        <dbReference type="Proteomes" id="UP001199919"/>
    </source>
</evidence>
<evidence type="ECO:0008006" key="4">
    <source>
        <dbReference type="Google" id="ProtNLM"/>
    </source>
</evidence>
<sequence length="377" mass="43820">MSHFAAKLRRIILPYFFIAFVVIGLYTFLHWCFIIKHRMIVADETAINVFITSALSGLLIIVFLRKRIKYLVLVNKVGRHDPVFNIGFIACLSIAIPAIIAQEYIEQLTGGLTKLDHVTQIKQYPITKYYTLKRSFVDKSGVKVLYGSDVARKSKYSSDRYYEMELYFCMPILDNASQVYIDSGYMDVPEPYRNATFILNGKKISRKELKNIRPAAVEGFRMLNPEYALKTYDADTVIKVILNKRQYTWKPTHAKSGTPVAWLGFKYEERIDDALSQQEKDREKQDFYERSLAKLKSKQLNDFIYLDRVKYSKDYRGYVAAIGGEKREWSTLIFSPVYEPFESRSNLKLLFIIGGFVTGSLIFILMVGYKQLRVPYR</sequence>
<feature type="transmembrane region" description="Helical" evidence="1">
    <location>
        <begin position="349"/>
        <end position="369"/>
    </location>
</feature>
<dbReference type="EMBL" id="JAJPWV010000003">
    <property type="protein sequence ID" value="MCD8741198.1"/>
    <property type="molecule type" value="Genomic_DNA"/>
</dbReference>
<organism evidence="2 3">
    <name type="scientific">Mucilaginibacter roseus</name>
    <dbReference type="NCBI Taxonomy" id="1528868"/>
    <lineage>
        <taxon>Bacteria</taxon>
        <taxon>Pseudomonadati</taxon>
        <taxon>Bacteroidota</taxon>
        <taxon>Sphingobacteriia</taxon>
        <taxon>Sphingobacteriales</taxon>
        <taxon>Sphingobacteriaceae</taxon>
        <taxon>Mucilaginibacter</taxon>
    </lineage>
</organism>
<gene>
    <name evidence="2" type="ORF">LT679_11340</name>
</gene>
<evidence type="ECO:0000313" key="2">
    <source>
        <dbReference type="EMBL" id="MCD8741198.1"/>
    </source>
</evidence>
<feature type="transmembrane region" description="Helical" evidence="1">
    <location>
        <begin position="84"/>
        <end position="105"/>
    </location>
</feature>
<dbReference type="Proteomes" id="UP001199919">
    <property type="component" value="Unassembled WGS sequence"/>
</dbReference>
<comment type="caution">
    <text evidence="2">The sequence shown here is derived from an EMBL/GenBank/DDBJ whole genome shotgun (WGS) entry which is preliminary data.</text>
</comment>
<accession>A0ABS8U581</accession>
<keyword evidence="3" id="KW-1185">Reference proteome</keyword>
<keyword evidence="1" id="KW-1133">Transmembrane helix</keyword>
<protein>
    <recommendedName>
        <fullName evidence="4">ResB-like domain-containing protein</fullName>
    </recommendedName>
</protein>
<dbReference type="RefSeq" id="WP_232177701.1">
    <property type="nucleotide sequence ID" value="NZ_JAJPWV010000003.1"/>
</dbReference>
<name>A0ABS8U581_9SPHI</name>
<evidence type="ECO:0000256" key="1">
    <source>
        <dbReference type="SAM" id="Phobius"/>
    </source>
</evidence>
<reference evidence="2 3" key="1">
    <citation type="submission" date="2021-12" db="EMBL/GenBank/DDBJ databases">
        <title>Mucilaginibacter roseus genome.</title>
        <authorList>
            <person name="Ferreira J.R."/>
            <person name="Newman J.D."/>
        </authorList>
    </citation>
    <scope>NUCLEOTIDE SEQUENCE [LARGE SCALE GENOMIC DNA]</scope>
    <source>
        <strain evidence="2 3">LMG 28454</strain>
    </source>
</reference>
<feature type="transmembrane region" description="Helical" evidence="1">
    <location>
        <begin position="12"/>
        <end position="34"/>
    </location>
</feature>
<keyword evidence="1" id="KW-0472">Membrane</keyword>
<feature type="transmembrane region" description="Helical" evidence="1">
    <location>
        <begin position="46"/>
        <end position="64"/>
    </location>
</feature>
<keyword evidence="1" id="KW-0812">Transmembrane</keyword>
<proteinExistence type="predicted"/>